<dbReference type="EMBL" id="VNHN01000026">
    <property type="protein sequence ID" value="TYP06532.1"/>
    <property type="molecule type" value="Genomic_DNA"/>
</dbReference>
<dbReference type="PANTHER" id="PTHR45527:SF1">
    <property type="entry name" value="FATTY ACID SYNTHASE"/>
    <property type="match status" value="1"/>
</dbReference>
<dbReference type="Gene3D" id="1.10.1200.10">
    <property type="entry name" value="ACP-like"/>
    <property type="match status" value="1"/>
</dbReference>
<protein>
    <submittedName>
        <fullName evidence="3">Amino acid adenylation domain-containing protein</fullName>
    </submittedName>
    <submittedName>
        <fullName evidence="2">Non-ribosomal peptide synthase involved in xenocoumacin synthesis</fullName>
        <ecNumber evidence="2">5.1.1.11</ecNumber>
    </submittedName>
</protein>
<dbReference type="Gene3D" id="3.40.50.12780">
    <property type="entry name" value="N-terminal domain of ligase-like"/>
    <property type="match status" value="1"/>
</dbReference>
<dbReference type="EMBL" id="FO704550">
    <property type="protein sequence ID" value="CDG17500.1"/>
    <property type="molecule type" value="Genomic_DNA"/>
</dbReference>
<dbReference type="Pfam" id="PF00550">
    <property type="entry name" value="PP-binding"/>
    <property type="match status" value="1"/>
</dbReference>
<dbReference type="NCBIfam" id="TIGR01733">
    <property type="entry name" value="AA-adenyl-dom"/>
    <property type="match status" value="1"/>
</dbReference>
<dbReference type="Proteomes" id="UP000324170">
    <property type="component" value="Unassembled WGS sequence"/>
</dbReference>
<dbReference type="STRING" id="351671.XDD1_1801"/>
<dbReference type="GO" id="GO:0044550">
    <property type="term" value="P:secondary metabolite biosynthetic process"/>
    <property type="evidence" value="ECO:0007669"/>
    <property type="project" value="TreeGrafter"/>
</dbReference>
<dbReference type="InterPro" id="IPR009081">
    <property type="entry name" value="PP-bd_ACP"/>
</dbReference>
<dbReference type="SUPFAM" id="SSF47336">
    <property type="entry name" value="ACP-like"/>
    <property type="match status" value="1"/>
</dbReference>
<dbReference type="InterPro" id="IPR020845">
    <property type="entry name" value="AMP-binding_CS"/>
</dbReference>
<evidence type="ECO:0000313" key="5">
    <source>
        <dbReference type="Proteomes" id="UP000324170"/>
    </source>
</evidence>
<dbReference type="GO" id="GO:0043041">
    <property type="term" value="P:amino acid activation for nonribosomal peptide biosynthetic process"/>
    <property type="evidence" value="ECO:0007669"/>
    <property type="project" value="TreeGrafter"/>
</dbReference>
<gene>
    <name evidence="2" type="primary">xcnK</name>
    <name evidence="3" type="ORF">LY16_01884</name>
    <name evidence="2" type="ORF">XDD1_1801</name>
</gene>
<keyword evidence="5" id="KW-1185">Reference proteome</keyword>
<dbReference type="GO" id="GO:0047462">
    <property type="term" value="F:phenylalanine racemase (ATP-hydrolyzing) activity"/>
    <property type="evidence" value="ECO:0007669"/>
    <property type="project" value="UniProtKB-EC"/>
</dbReference>
<evidence type="ECO:0000259" key="1">
    <source>
        <dbReference type="PROSITE" id="PS50075"/>
    </source>
</evidence>
<dbReference type="InterPro" id="IPR000873">
    <property type="entry name" value="AMP-dep_synth/lig_dom"/>
</dbReference>
<dbReference type="AlphaFoldDB" id="A0A068QUG0"/>
<organism evidence="2 4">
    <name type="scientific">Xenorhabdus doucetiae</name>
    <dbReference type="NCBI Taxonomy" id="351671"/>
    <lineage>
        <taxon>Bacteria</taxon>
        <taxon>Pseudomonadati</taxon>
        <taxon>Pseudomonadota</taxon>
        <taxon>Gammaproteobacteria</taxon>
        <taxon>Enterobacterales</taxon>
        <taxon>Morganellaceae</taxon>
        <taxon>Xenorhabdus</taxon>
    </lineage>
</organism>
<keyword evidence="2" id="KW-0413">Isomerase</keyword>
<dbReference type="KEGG" id="xdo:XDD1_1801"/>
<accession>A0A068QUG0</accession>
<dbReference type="Proteomes" id="UP000032721">
    <property type="component" value="Chromosome"/>
</dbReference>
<reference evidence="3 5" key="2">
    <citation type="submission" date="2019-07" db="EMBL/GenBank/DDBJ databases">
        <title>Genomic Encyclopedia of Type Strains, Phase I: the one thousand microbial genomes (KMG-I) project.</title>
        <authorList>
            <person name="Kyrpides N."/>
        </authorList>
    </citation>
    <scope>NUCLEOTIDE SEQUENCE [LARGE SCALE GENOMIC DNA]</scope>
    <source>
        <strain evidence="3 5">DSM 17909</strain>
    </source>
</reference>
<evidence type="ECO:0000313" key="2">
    <source>
        <dbReference type="EMBL" id="CDG17500.1"/>
    </source>
</evidence>
<dbReference type="Pfam" id="PF00501">
    <property type="entry name" value="AMP-binding"/>
    <property type="match status" value="1"/>
</dbReference>
<evidence type="ECO:0000313" key="3">
    <source>
        <dbReference type="EMBL" id="TYP06532.1"/>
    </source>
</evidence>
<dbReference type="GO" id="GO:0005737">
    <property type="term" value="C:cytoplasm"/>
    <property type="evidence" value="ECO:0007669"/>
    <property type="project" value="TreeGrafter"/>
</dbReference>
<dbReference type="CDD" id="cd05930">
    <property type="entry name" value="A_NRPS"/>
    <property type="match status" value="1"/>
</dbReference>
<proteinExistence type="predicted"/>
<dbReference type="InterPro" id="IPR010071">
    <property type="entry name" value="AA_adenyl_dom"/>
</dbReference>
<reference evidence="2 4" key="1">
    <citation type="submission" date="2013-07" db="EMBL/GenBank/DDBJ databases">
        <authorList>
            <person name="Genoscope - CEA"/>
        </authorList>
    </citation>
    <scope>NUCLEOTIDE SEQUENCE [LARGE SCALE GENOMIC DNA]</scope>
    <source>
        <strain evidence="2">FRM16</strain>
        <strain evidence="4">FRM16 / DSM 17909</strain>
    </source>
</reference>
<dbReference type="EC" id="5.1.1.11" evidence="2"/>
<dbReference type="InterPro" id="IPR045851">
    <property type="entry name" value="AMP-bd_C_sf"/>
</dbReference>
<dbReference type="PROSITE" id="PS00455">
    <property type="entry name" value="AMP_BINDING"/>
    <property type="match status" value="1"/>
</dbReference>
<dbReference type="PROSITE" id="PS50075">
    <property type="entry name" value="CARRIER"/>
    <property type="match status" value="1"/>
</dbReference>
<dbReference type="PANTHER" id="PTHR45527">
    <property type="entry name" value="NONRIBOSOMAL PEPTIDE SYNTHETASE"/>
    <property type="match status" value="1"/>
</dbReference>
<dbReference type="SUPFAM" id="SSF56801">
    <property type="entry name" value="Acetyl-CoA synthetase-like"/>
    <property type="match status" value="1"/>
</dbReference>
<sequence>MMNIKDELNTNIDKVYFWKKVINEYEPSGFEKSLISNNDGVNIQNISFSREVSNNLLFMANSSDKRLSLLLLSLFGFAESIMQRSKNSLILTTNYIDNDEFPKILCVPAKYEPDQTLVGLIKTVSKSTHDLLQYKLDSFQDVCDQPKFFTSCILLKNCQAVNKEIYDLSVSQLLFEHDSEIISCEIHSPYSVNYYNELIKMVELLVQQVRSEETLSTLKLSESSGQYTDPLSSKIERHFTIHSLFAEKAKIHPLRIAVTDENSSLNYIELDKLSSFFASKLLSQGIKQYDAVGIHMNRSCTAIVAMLAVLKIGAKYCPFDINWPIERKKYVKDTSAIKYLIVSDETACELENCQNIVYAPLEINTDIDADEKFHITSEDSAYIIFTSGSTGAPKGVEVSHSAVINLVLGLHDRVYQHYQDQAPLNVAMMSALSFDASVQQLYPALLLGHTLHIVPESVRIDGKSVVEFWRKSTIHIADCTPTHLRMIHTQFAENSIHFTVNHLMIGGELLEKHNWHNFAKCWASVPNASNAYGPTECCVQSSSFEFNENSDIQTATIPIGFPMPGEEIILIDDFLRQLPQGAVGEIAIAGNGLAKGYINNPSLTAEKFIIIDGKRYYRTGDLSQYSGENGLIYLGRSDSQVKINGYRIELGEIEVITQKSVYEQMNESELSSEAVCDVFVMVNSQDLDNKILVAYIYTHIEFDQEILKSALVKHLPSYMIPHYFIKVEEFPQNNSGKIDVTKLPDPRSMVRSSELKPCSSEVEVNILSLWADVLKINKENISVYDNFFDLGGSSYTLLQLSIKLNEFFNKEIEVVDLFQYTTIEQQANFIESHGKIEENNLFYNNQLEQFDKVLGMFN</sequence>
<feature type="domain" description="Carrier" evidence="1">
    <location>
        <begin position="757"/>
        <end position="834"/>
    </location>
</feature>
<evidence type="ECO:0000313" key="4">
    <source>
        <dbReference type="Proteomes" id="UP000032721"/>
    </source>
</evidence>
<dbReference type="InterPro" id="IPR042099">
    <property type="entry name" value="ANL_N_sf"/>
</dbReference>
<dbReference type="RefSeq" id="WP_231854480.1">
    <property type="nucleotide sequence ID" value="NZ_CAWMED010000001.1"/>
</dbReference>
<dbReference type="HOGENOM" id="CLU_000022_2_12_6"/>
<dbReference type="InterPro" id="IPR036736">
    <property type="entry name" value="ACP-like_sf"/>
</dbReference>
<dbReference type="Gene3D" id="3.30.300.30">
    <property type="match status" value="1"/>
</dbReference>
<name>A0A068QUG0_9GAMM</name>
<dbReference type="GO" id="GO:0031177">
    <property type="term" value="F:phosphopantetheine binding"/>
    <property type="evidence" value="ECO:0007669"/>
    <property type="project" value="TreeGrafter"/>
</dbReference>